<evidence type="ECO:0000256" key="3">
    <source>
        <dbReference type="PROSITE-ProRule" id="PRU00221"/>
    </source>
</evidence>
<feature type="repeat" description="WD" evidence="3">
    <location>
        <begin position="1084"/>
        <end position="1118"/>
    </location>
</feature>
<evidence type="ECO:0000256" key="1">
    <source>
        <dbReference type="ARBA" id="ARBA00022574"/>
    </source>
</evidence>
<dbReference type="InterPro" id="IPR007111">
    <property type="entry name" value="NACHT_NTPase"/>
</dbReference>
<reference evidence="7 8" key="1">
    <citation type="journal article" date="2017" name="Nat. Ecol. Evol.">
        <title>Scallop genome provides insights into evolution of bilaterian karyotype and development.</title>
        <authorList>
            <person name="Wang S."/>
            <person name="Zhang J."/>
            <person name="Jiao W."/>
            <person name="Li J."/>
            <person name="Xun X."/>
            <person name="Sun Y."/>
            <person name="Guo X."/>
            <person name="Huan P."/>
            <person name="Dong B."/>
            <person name="Zhang L."/>
            <person name="Hu X."/>
            <person name="Sun X."/>
            <person name="Wang J."/>
            <person name="Zhao C."/>
            <person name="Wang Y."/>
            <person name="Wang D."/>
            <person name="Huang X."/>
            <person name="Wang R."/>
            <person name="Lv J."/>
            <person name="Li Y."/>
            <person name="Zhang Z."/>
            <person name="Liu B."/>
            <person name="Lu W."/>
            <person name="Hui Y."/>
            <person name="Liang J."/>
            <person name="Zhou Z."/>
            <person name="Hou R."/>
            <person name="Li X."/>
            <person name="Liu Y."/>
            <person name="Li H."/>
            <person name="Ning X."/>
            <person name="Lin Y."/>
            <person name="Zhao L."/>
            <person name="Xing Q."/>
            <person name="Dou J."/>
            <person name="Li Y."/>
            <person name="Mao J."/>
            <person name="Guo H."/>
            <person name="Dou H."/>
            <person name="Li T."/>
            <person name="Mu C."/>
            <person name="Jiang W."/>
            <person name="Fu Q."/>
            <person name="Fu X."/>
            <person name="Miao Y."/>
            <person name="Liu J."/>
            <person name="Yu Q."/>
            <person name="Li R."/>
            <person name="Liao H."/>
            <person name="Li X."/>
            <person name="Kong Y."/>
            <person name="Jiang Z."/>
            <person name="Chourrout D."/>
            <person name="Li R."/>
            <person name="Bao Z."/>
        </authorList>
    </citation>
    <scope>NUCLEOTIDE SEQUENCE [LARGE SCALE GENOMIC DNA]</scope>
    <source>
        <strain evidence="7 8">PY_sf001</strain>
    </source>
</reference>
<evidence type="ECO:0000259" key="6">
    <source>
        <dbReference type="Pfam" id="PF25469"/>
    </source>
</evidence>
<dbReference type="SUPFAM" id="SSF52540">
    <property type="entry name" value="P-loop containing nucleoside triphosphate hydrolases"/>
    <property type="match status" value="1"/>
</dbReference>
<evidence type="ECO:0000313" key="7">
    <source>
        <dbReference type="EMBL" id="OWF42885.1"/>
    </source>
</evidence>
<dbReference type="Pfam" id="PF25469">
    <property type="entry name" value="WHD_NWD1"/>
    <property type="match status" value="1"/>
</dbReference>
<dbReference type="InterPro" id="IPR027417">
    <property type="entry name" value="P-loop_NTPase"/>
</dbReference>
<sequence>MNYLNDMCEDFEIKMTRMIEKSLKKKDSKHFGINEKMYIEILQHLHFANHKSRVFCGRAGLLETVRQKMMATHTVTDVEGQSKENREKDTDEMDTSSVVSLYQSLDGQISKKDLDELKQIQAEHQGIKERLKQLGIIYNHADLDLDHENDPSRNPKAEMIRLPAMKTYCRPVTIYGSSGSGKTSVMAKIAELSKTWFPNSVQIVRFLGTSANSSSIRDVLLGICLQIWVLYKVKPPLNLDLESDFHFLTQYMLALLWRIKTKDRPLVILLDSVDQLQLTDHASTMHWLPLKVPPGVHIVVSAIPQHNNCLENLRSLLPSHDCMIHVPSLSQETSENMIKNALKEKSRRLTKLQWRHLLDKTAKVGQPLYVKLLADRAVTWKSSTAMSKTAVGNSIKEAIVRLFESIEKEHGEIIITHLYGYLSAARDGLSLSELEDILSLDDEVLQDTFLYHLPPDPENIRFPSAVLTRALFSVLDYLVERRSGMTSVLSWYHRQFTEMATERYLSKDRAVKIHVLLADYFQGVWYKKRKALKLYKKKTASYPNAVRSVPEQPTLYCHNMYNTRKLIELPYHLIKCQRYQVFRDIIACNFNFLYAKCKTLGVAEVIEDLRLCLVAMDTEGFLDEEIYNDIKFVHKVLLMGVNIIRKDTNNLPIQLMARLGRTVKTKWLHSLVKGAQEWCDTTSTPLLAPRSFCMPPPGGVLRVTIDIEIYLTENSMSRDLGHVMYLQEDVNHLFVLTPPTSRFDNTFIHMFDLADNGSRVFMTKLTRNFMAVNFLAGNKYIHVKDTRGYDQVFQSKSATPMELQHEAHCITASSSGKYLVYSNMSKVYVCLTDTRGGVNKIKHVLDTDQREKDVINSDQDKDNEGSENQFLSKKKTYEVFNLIISPDEKFLAVFNNINGYYKVWNLEKGEFLFDAKQPDTEEMDKFSFSFSEYDDIGNASIITNGNILIYRKDGYRFEGQLCMFDLETGKFLHTLDSGSSYRLTLLSLHPTHCYVSAATSTTSCSSGEHGKAWKIWDVSSGDMVTKATIPELFNDSWGMHCLKLFGSDKIFAVSSHHGTNGAIHISYCGSVDAPNSSVIPFCRLNSHTMDVLQVLVSSDMKQLISASKDNCVKTWDLNKVMAKFNTTTEGCCDDTEIASKLIPMFEEELKQTLTTNAIGVSSDAREIYLALSSGEMVIKDLKSNQVKSRVTMTSVPLSLLLVGSAGDLVVAASKKGNIEVWDIQTKVIHKSVKCKHDVSCMAEASDILVAGQAGMEAKGSIWNIRTGDLLTELSLLYSFYSVAINTSGTKFVSSMFDFPVVVSMKENTECGMMDMSQVDTDMSAAKCTAISPDESLALCGSIDGSIRVIEMTGAYKFRLGQKSTVITAVFSPDSQSIVSGGYKSIYIWNMLDGSLKFKVRKHDNFVLNIKFYQRGTHFLTTGRDKRIVIWDFRRGISLTTFYTESQVDLVEFTRRGYVVFVPEGVSSAATLKPNPVLKQMLKGKYNLNIGATITNAQGMALGFSSQKIQANNESARTAPSHQAVELARTACMKVNKFRHMR</sequence>
<dbReference type="OrthoDB" id="2325716at2759"/>
<accession>A0A210Q2F2</accession>
<feature type="region of interest" description="Disordered" evidence="4">
    <location>
        <begin position="75"/>
        <end position="95"/>
    </location>
</feature>
<dbReference type="PANTHER" id="PTHR19871">
    <property type="entry name" value="BETA TRANSDUCIN-RELATED PROTEIN"/>
    <property type="match status" value="1"/>
</dbReference>
<dbReference type="PANTHER" id="PTHR19871:SF14">
    <property type="entry name" value="DUF4062 DOMAIN-CONTAINING PROTEIN"/>
    <property type="match status" value="1"/>
</dbReference>
<evidence type="ECO:0000313" key="8">
    <source>
        <dbReference type="Proteomes" id="UP000242188"/>
    </source>
</evidence>
<dbReference type="EMBL" id="NEDP02005207">
    <property type="protein sequence ID" value="OWF42885.1"/>
    <property type="molecule type" value="Genomic_DNA"/>
</dbReference>
<protein>
    <submittedName>
        <fullName evidence="7">NACHT and WD repeat domain-containing protein 1</fullName>
    </submittedName>
</protein>
<dbReference type="Gene3D" id="2.130.10.10">
    <property type="entry name" value="YVTN repeat-like/Quinoprotein amine dehydrogenase"/>
    <property type="match status" value="4"/>
</dbReference>
<proteinExistence type="predicted"/>
<feature type="compositionally biased region" description="Basic and acidic residues" evidence="4">
    <location>
        <begin position="80"/>
        <end position="89"/>
    </location>
</feature>
<keyword evidence="1 3" id="KW-0853">WD repeat</keyword>
<dbReference type="Pfam" id="PF00400">
    <property type="entry name" value="WD40"/>
    <property type="match status" value="3"/>
</dbReference>
<keyword evidence="2" id="KW-0677">Repeat</keyword>
<evidence type="ECO:0000259" key="5">
    <source>
        <dbReference type="Pfam" id="PF05729"/>
    </source>
</evidence>
<dbReference type="SUPFAM" id="SSF50998">
    <property type="entry name" value="Quinoprotein alcohol dehydrogenase-like"/>
    <property type="match status" value="2"/>
</dbReference>
<organism evidence="7 8">
    <name type="scientific">Mizuhopecten yessoensis</name>
    <name type="common">Japanese scallop</name>
    <name type="synonym">Patinopecten yessoensis</name>
    <dbReference type="NCBI Taxonomy" id="6573"/>
    <lineage>
        <taxon>Eukaryota</taxon>
        <taxon>Metazoa</taxon>
        <taxon>Spiralia</taxon>
        <taxon>Lophotrochozoa</taxon>
        <taxon>Mollusca</taxon>
        <taxon>Bivalvia</taxon>
        <taxon>Autobranchia</taxon>
        <taxon>Pteriomorphia</taxon>
        <taxon>Pectinida</taxon>
        <taxon>Pectinoidea</taxon>
        <taxon>Pectinidae</taxon>
        <taxon>Mizuhopecten</taxon>
    </lineage>
</organism>
<dbReference type="Gene3D" id="3.40.50.300">
    <property type="entry name" value="P-loop containing nucleotide triphosphate hydrolases"/>
    <property type="match status" value="1"/>
</dbReference>
<dbReference type="STRING" id="6573.A0A210Q2F2"/>
<comment type="caution">
    <text evidence="7">The sequence shown here is derived from an EMBL/GenBank/DDBJ whole genome shotgun (WGS) entry which is preliminary data.</text>
</comment>
<dbReference type="InterPro" id="IPR001680">
    <property type="entry name" value="WD40_rpt"/>
</dbReference>
<dbReference type="Gene3D" id="1.25.40.370">
    <property type="match status" value="1"/>
</dbReference>
<name>A0A210Q2F2_MIZYE</name>
<dbReference type="Pfam" id="PF05729">
    <property type="entry name" value="NACHT"/>
    <property type="match status" value="1"/>
</dbReference>
<dbReference type="SMART" id="SM00320">
    <property type="entry name" value="WD40"/>
    <property type="match status" value="6"/>
</dbReference>
<evidence type="ECO:0000256" key="4">
    <source>
        <dbReference type="SAM" id="MobiDB-lite"/>
    </source>
</evidence>
<dbReference type="InterPro" id="IPR015943">
    <property type="entry name" value="WD40/YVTN_repeat-like_dom_sf"/>
</dbReference>
<feature type="domain" description="NACHT" evidence="5">
    <location>
        <begin position="170"/>
        <end position="341"/>
    </location>
</feature>
<dbReference type="SUPFAM" id="SSF69322">
    <property type="entry name" value="Tricorn protease domain 2"/>
    <property type="match status" value="1"/>
</dbReference>
<dbReference type="InterPro" id="IPR057588">
    <property type="entry name" value="NWD1/2-like_WH"/>
</dbReference>
<dbReference type="InterPro" id="IPR052752">
    <property type="entry name" value="NACHT-WD_repeat"/>
</dbReference>
<dbReference type="InterPro" id="IPR011047">
    <property type="entry name" value="Quinoprotein_ADH-like_sf"/>
</dbReference>
<feature type="domain" description="NWD1/2-like winged helix-turn-helix" evidence="6">
    <location>
        <begin position="393"/>
        <end position="511"/>
    </location>
</feature>
<dbReference type="InterPro" id="IPR019775">
    <property type="entry name" value="WD40_repeat_CS"/>
</dbReference>
<gene>
    <name evidence="7" type="ORF">KP79_PYT17662</name>
</gene>
<dbReference type="Proteomes" id="UP000242188">
    <property type="component" value="Unassembled WGS sequence"/>
</dbReference>
<dbReference type="PROSITE" id="PS50294">
    <property type="entry name" value="WD_REPEATS_REGION"/>
    <property type="match status" value="2"/>
</dbReference>
<dbReference type="PROSITE" id="PS00678">
    <property type="entry name" value="WD_REPEATS_1"/>
    <property type="match status" value="1"/>
</dbReference>
<feature type="repeat" description="WD" evidence="3">
    <location>
        <begin position="1399"/>
        <end position="1440"/>
    </location>
</feature>
<dbReference type="PROSITE" id="PS50082">
    <property type="entry name" value="WD_REPEATS_2"/>
    <property type="match status" value="2"/>
</dbReference>
<evidence type="ECO:0000256" key="2">
    <source>
        <dbReference type="ARBA" id="ARBA00022737"/>
    </source>
</evidence>
<keyword evidence="8" id="KW-1185">Reference proteome</keyword>